<keyword evidence="3" id="KW-1185">Reference proteome</keyword>
<name>A0A1E3W8L4_9HYPH</name>
<evidence type="ECO:0000313" key="2">
    <source>
        <dbReference type="EMBL" id="ODS02153.1"/>
    </source>
</evidence>
<evidence type="ECO:0008006" key="4">
    <source>
        <dbReference type="Google" id="ProtNLM"/>
    </source>
</evidence>
<protein>
    <recommendedName>
        <fullName evidence="4">Vitamin K epoxide reductase domain-containing protein</fullName>
    </recommendedName>
</protein>
<feature type="transmembrane region" description="Helical" evidence="1">
    <location>
        <begin position="45"/>
        <end position="65"/>
    </location>
</feature>
<organism evidence="2 3">
    <name type="scientific">Methyloceanibacter marginalis</name>
    <dbReference type="NCBI Taxonomy" id="1774971"/>
    <lineage>
        <taxon>Bacteria</taxon>
        <taxon>Pseudomonadati</taxon>
        <taxon>Pseudomonadota</taxon>
        <taxon>Alphaproteobacteria</taxon>
        <taxon>Hyphomicrobiales</taxon>
        <taxon>Hyphomicrobiaceae</taxon>
        <taxon>Methyloceanibacter</taxon>
    </lineage>
</organism>
<keyword evidence="1" id="KW-0472">Membrane</keyword>
<keyword evidence="1" id="KW-0812">Transmembrane</keyword>
<dbReference type="EMBL" id="LPWD01000396">
    <property type="protein sequence ID" value="ODS02153.1"/>
    <property type="molecule type" value="Genomic_DNA"/>
</dbReference>
<gene>
    <name evidence="2" type="ORF">AUC71_16890</name>
</gene>
<sequence>MSLAVFGLVVLGAALYLRYEVIENTPLGLACEAGRQSLVCTVRDAVIVLFNQSAFGWIALIMAVIQFWRPNIVVFGVGLAASLAGLVLYNTNASALALALLVLSLARLSPGASSAPSR</sequence>
<evidence type="ECO:0000313" key="3">
    <source>
        <dbReference type="Proteomes" id="UP000095042"/>
    </source>
</evidence>
<dbReference type="AlphaFoldDB" id="A0A1E3W8L4"/>
<dbReference type="Proteomes" id="UP000095042">
    <property type="component" value="Unassembled WGS sequence"/>
</dbReference>
<keyword evidence="1" id="KW-1133">Transmembrane helix</keyword>
<reference evidence="2 3" key="1">
    <citation type="journal article" date="2016" name="Environ. Microbiol.">
        <title>New Methyloceanibacter diversity from North Sea sediments includes methanotroph containing solely the soluble methane monooxygenase.</title>
        <authorList>
            <person name="Vekeman B."/>
            <person name="Kerckhof F.M."/>
            <person name="Cremers G."/>
            <person name="de Vos P."/>
            <person name="Vandamme P."/>
            <person name="Boon N."/>
            <person name="Op den Camp H.J."/>
            <person name="Heylen K."/>
        </authorList>
    </citation>
    <scope>NUCLEOTIDE SEQUENCE [LARGE SCALE GENOMIC DNA]</scope>
    <source>
        <strain evidence="2 3">R-67177</strain>
    </source>
</reference>
<proteinExistence type="predicted"/>
<evidence type="ECO:0000256" key="1">
    <source>
        <dbReference type="SAM" id="Phobius"/>
    </source>
</evidence>
<comment type="caution">
    <text evidence="2">The sequence shown here is derived from an EMBL/GenBank/DDBJ whole genome shotgun (WGS) entry which is preliminary data.</text>
</comment>
<accession>A0A1E3W8L4</accession>